<evidence type="ECO:0000313" key="2">
    <source>
        <dbReference type="Proteomes" id="UP000825729"/>
    </source>
</evidence>
<gene>
    <name evidence="1" type="ORF">H6P81_020387</name>
</gene>
<dbReference type="PANTHER" id="PTHR35109">
    <property type="entry name" value="GLUTAMATE RACEMASE"/>
    <property type="match status" value="1"/>
</dbReference>
<proteinExistence type="predicted"/>
<dbReference type="AlphaFoldDB" id="A0AAV7DXI7"/>
<reference evidence="1 2" key="1">
    <citation type="submission" date="2021-07" db="EMBL/GenBank/DDBJ databases">
        <title>The Aristolochia fimbriata genome: insights into angiosperm evolution, floral development and chemical biosynthesis.</title>
        <authorList>
            <person name="Jiao Y."/>
        </authorList>
    </citation>
    <scope>NUCLEOTIDE SEQUENCE [LARGE SCALE GENOMIC DNA]</scope>
    <source>
        <strain evidence="1">IBCAS-2021</strain>
        <tissue evidence="1">Leaf</tissue>
    </source>
</reference>
<sequence>MSRTLVSRSRCFLSRETKQGGLLSNGRRVGMKEGEKAEVQGKETKNLWVPHPRNGIYYPKGHEWVMNDVPETAAALCQKETYWLRGAEGVDEPSSHF</sequence>
<evidence type="ECO:0000313" key="1">
    <source>
        <dbReference type="EMBL" id="KAG9440222.1"/>
    </source>
</evidence>
<name>A0AAV7DXI7_ARIFI</name>
<keyword evidence="2" id="KW-1185">Reference proteome</keyword>
<dbReference type="PANTHER" id="PTHR35109:SF1">
    <property type="entry name" value="GLUTAMATE RACEMASE"/>
    <property type="match status" value="1"/>
</dbReference>
<protein>
    <submittedName>
        <fullName evidence="1">Uncharacterized protein</fullName>
    </submittedName>
</protein>
<dbReference type="Proteomes" id="UP000825729">
    <property type="component" value="Unassembled WGS sequence"/>
</dbReference>
<comment type="caution">
    <text evidence="1">The sequence shown here is derived from an EMBL/GenBank/DDBJ whole genome shotgun (WGS) entry which is preliminary data.</text>
</comment>
<organism evidence="1 2">
    <name type="scientific">Aristolochia fimbriata</name>
    <name type="common">White veined hardy Dutchman's pipe vine</name>
    <dbReference type="NCBI Taxonomy" id="158543"/>
    <lineage>
        <taxon>Eukaryota</taxon>
        <taxon>Viridiplantae</taxon>
        <taxon>Streptophyta</taxon>
        <taxon>Embryophyta</taxon>
        <taxon>Tracheophyta</taxon>
        <taxon>Spermatophyta</taxon>
        <taxon>Magnoliopsida</taxon>
        <taxon>Magnoliidae</taxon>
        <taxon>Piperales</taxon>
        <taxon>Aristolochiaceae</taxon>
        <taxon>Aristolochia</taxon>
    </lineage>
</organism>
<accession>A0AAV7DXI7</accession>
<dbReference type="EMBL" id="JAINDJ010000008">
    <property type="protein sequence ID" value="KAG9440222.1"/>
    <property type="molecule type" value="Genomic_DNA"/>
</dbReference>